<organism evidence="3 4">
    <name type="scientific">Hyphomicrobium album</name>
    <dbReference type="NCBI Taxonomy" id="2665159"/>
    <lineage>
        <taxon>Bacteria</taxon>
        <taxon>Pseudomonadati</taxon>
        <taxon>Pseudomonadota</taxon>
        <taxon>Alphaproteobacteria</taxon>
        <taxon>Hyphomicrobiales</taxon>
        <taxon>Hyphomicrobiaceae</taxon>
        <taxon>Hyphomicrobium</taxon>
    </lineage>
</organism>
<accession>A0A6I3KKG9</accession>
<gene>
    <name evidence="3" type="ORF">GIW81_10920</name>
</gene>
<feature type="domain" description="FecR protein" evidence="2">
    <location>
        <begin position="173"/>
        <end position="272"/>
    </location>
</feature>
<protein>
    <submittedName>
        <fullName evidence="3">Iron dicitrate transport regulator FecR</fullName>
    </submittedName>
</protein>
<feature type="compositionally biased region" description="Basic and acidic residues" evidence="1">
    <location>
        <begin position="348"/>
        <end position="367"/>
    </location>
</feature>
<proteinExistence type="predicted"/>
<feature type="region of interest" description="Disordered" evidence="1">
    <location>
        <begin position="348"/>
        <end position="394"/>
    </location>
</feature>
<dbReference type="Pfam" id="PF04773">
    <property type="entry name" value="FecR"/>
    <property type="match status" value="1"/>
</dbReference>
<evidence type="ECO:0000256" key="1">
    <source>
        <dbReference type="SAM" id="MobiDB-lite"/>
    </source>
</evidence>
<dbReference type="EMBL" id="WMBQ01000001">
    <property type="protein sequence ID" value="MTD94843.1"/>
    <property type="molecule type" value="Genomic_DNA"/>
</dbReference>
<evidence type="ECO:0000313" key="3">
    <source>
        <dbReference type="EMBL" id="MTD94843.1"/>
    </source>
</evidence>
<dbReference type="Gene3D" id="2.60.120.1440">
    <property type="match status" value="1"/>
</dbReference>
<reference evidence="3 4" key="1">
    <citation type="submission" date="2019-11" db="EMBL/GenBank/DDBJ databases">
        <title>Identification of a novel strain.</title>
        <authorList>
            <person name="Xu Q."/>
            <person name="Wang G."/>
        </authorList>
    </citation>
    <scope>NUCLEOTIDE SEQUENCE [LARGE SCALE GENOMIC DNA]</scope>
    <source>
        <strain evidence="4">xq</strain>
    </source>
</reference>
<sequence>MARLRLPRPRFSYSWVQAWIAASASVVSAQALSWRLTWLCAGDTAVHPTRTTRTMVNGACFRLIGRILADPRRQCLMARPTVVIYRWPLFRTRRLDSDRVEAYCRSASFHLCIAMSFKQLIFCVCLGASAGIAHADPGDAIGSTVAIVNSVTGAFRQDVRTLATGDDVVQEEVIAAGTDSIAEIMLRDQTKLALGPGSRLTLDRFVYNPDRPNGAIVLNLIKGGFRFITGVAAKPFYSIRTPVAAITVRGTIFDIYVEEGGPVWLLLHEGSIRACNERGECRSLDDPCRLLRIGAGGELQDPGTWNALPAARDVNFERAFPFVVSPPGIDPTPVFTRADIEMGRCPEPKVRKAEEPTPKVKKAEKPPRRQARKVRRTRQTYARRRPPATYSPGISIGIGIGFGGGGKGGGGGH</sequence>
<evidence type="ECO:0000313" key="4">
    <source>
        <dbReference type="Proteomes" id="UP000440694"/>
    </source>
</evidence>
<name>A0A6I3KKG9_9HYPH</name>
<evidence type="ECO:0000259" key="2">
    <source>
        <dbReference type="Pfam" id="PF04773"/>
    </source>
</evidence>
<comment type="caution">
    <text evidence="3">The sequence shown here is derived from an EMBL/GenBank/DDBJ whole genome shotgun (WGS) entry which is preliminary data.</text>
</comment>
<keyword evidence="4" id="KW-1185">Reference proteome</keyword>
<dbReference type="InterPro" id="IPR006860">
    <property type="entry name" value="FecR"/>
</dbReference>
<dbReference type="AlphaFoldDB" id="A0A6I3KKG9"/>
<dbReference type="Proteomes" id="UP000440694">
    <property type="component" value="Unassembled WGS sequence"/>
</dbReference>
<feature type="compositionally biased region" description="Basic residues" evidence="1">
    <location>
        <begin position="368"/>
        <end position="386"/>
    </location>
</feature>